<evidence type="ECO:0000313" key="4">
    <source>
        <dbReference type="RefSeq" id="XP_021862037.1"/>
    </source>
</evidence>
<protein>
    <submittedName>
        <fullName evidence="2 3">Uncharacterized protein LOC110801031</fullName>
    </submittedName>
</protein>
<gene>
    <name evidence="2 3 4 5" type="primary">LOC110801031</name>
</gene>
<dbReference type="KEGG" id="soe:110801031"/>
<dbReference type="PANTHER" id="PTHR36017">
    <property type="entry name" value="EMBRYO DEFECTIVE 1381"/>
    <property type="match status" value="1"/>
</dbReference>
<proteinExistence type="predicted"/>
<keyword evidence="1" id="KW-1185">Reference proteome</keyword>
<evidence type="ECO:0000313" key="1">
    <source>
        <dbReference type="Proteomes" id="UP000813463"/>
    </source>
</evidence>
<sequence length="570" mass="64878">MLNTSKKAWRIIPRPLLETVLNNHVQHHRVHQPLILHGPRGVGKTTVILDRLLENWNKGPHLTGYVDFAQPIKDHHPSHNASFPWSSWYSCSSPPPPLSLLNTHLEKCLESMAERGIELGQINSHQIFTTLNKWHGISHTLRHIMKSSTNSSSRAVSSKVSASALWDKAVFAFSAKLDSKEVEGVVGLEGDKKGLSVEEMSYLKEAVVALRLAKEVIRVQQQWRATAIADLNRTGGFSRSLANSAVDWPCLLLELLSAASEMNHFQPKLVINNIEVLKNAISTNDSAVCAPTYHDSLIWRIISLGANEMCLPIILVTSDSYYSYRAYIDFGFPDIFVSRETFGWSPNEGKLHMVPDYFSASEWTTVTEVLGANSRHLFELHALKESDLYLSMMDHIRSTFEDIVDAYLAYLQITVVNPAMDKALSLLQKFALDANNGKIPKDKLRFGAPWRHPPQTDDPSRCSEWAKVQLMDFVQSLVNSEFGLNYFADCSLEIFDDPSAVALLEVGVLYAQRDPSFIRPVSRGMQRCLVRWLVQEQLQMNWFSSLRFRWQRLFRGRYYRHLMLQVGYKY</sequence>
<accession>A0A9R0J7U6</accession>
<name>A0A9R0J7U6_SPIOL</name>
<dbReference type="AlphaFoldDB" id="A0A9R0J7U6"/>
<evidence type="ECO:0000313" key="2">
    <source>
        <dbReference type="RefSeq" id="XP_021862035.1"/>
    </source>
</evidence>
<dbReference type="OrthoDB" id="1911782at2759"/>
<dbReference type="PANTHER" id="PTHR36017:SF1">
    <property type="entry name" value="EMBRYO DEFECTIVE 1381"/>
    <property type="match status" value="1"/>
</dbReference>
<dbReference type="RefSeq" id="XP_021862035.1">
    <property type="nucleotide sequence ID" value="XM_022006343.1"/>
</dbReference>
<dbReference type="RefSeq" id="XP_021862036.1">
    <property type="nucleotide sequence ID" value="XM_022006344.1"/>
</dbReference>
<dbReference type="GeneID" id="110801031"/>
<evidence type="ECO:0000313" key="3">
    <source>
        <dbReference type="RefSeq" id="XP_021862036.1"/>
    </source>
</evidence>
<dbReference type="RefSeq" id="XP_021862038.1">
    <property type="nucleotide sequence ID" value="XM_022006346.1"/>
</dbReference>
<dbReference type="RefSeq" id="XP_021862037.1">
    <property type="nucleotide sequence ID" value="XM_022006345.1"/>
</dbReference>
<organism evidence="1 5">
    <name type="scientific">Spinacia oleracea</name>
    <name type="common">Spinach</name>
    <dbReference type="NCBI Taxonomy" id="3562"/>
    <lineage>
        <taxon>Eukaryota</taxon>
        <taxon>Viridiplantae</taxon>
        <taxon>Streptophyta</taxon>
        <taxon>Embryophyta</taxon>
        <taxon>Tracheophyta</taxon>
        <taxon>Spermatophyta</taxon>
        <taxon>Magnoliopsida</taxon>
        <taxon>eudicotyledons</taxon>
        <taxon>Gunneridae</taxon>
        <taxon>Pentapetalae</taxon>
        <taxon>Caryophyllales</taxon>
        <taxon>Chenopodiaceae</taxon>
        <taxon>Chenopodioideae</taxon>
        <taxon>Anserineae</taxon>
        <taxon>Spinacia</taxon>
    </lineage>
</organism>
<reference evidence="1" key="1">
    <citation type="journal article" date="2021" name="Nat. Commun.">
        <title>Genomic analyses provide insights into spinach domestication and the genetic basis of agronomic traits.</title>
        <authorList>
            <person name="Cai X."/>
            <person name="Sun X."/>
            <person name="Xu C."/>
            <person name="Sun H."/>
            <person name="Wang X."/>
            <person name="Ge C."/>
            <person name="Zhang Z."/>
            <person name="Wang Q."/>
            <person name="Fei Z."/>
            <person name="Jiao C."/>
            <person name="Wang Q."/>
        </authorList>
    </citation>
    <scope>NUCLEOTIDE SEQUENCE [LARGE SCALE GENOMIC DNA]</scope>
    <source>
        <strain evidence="1">cv. Varoflay</strain>
    </source>
</reference>
<evidence type="ECO:0000313" key="5">
    <source>
        <dbReference type="RefSeq" id="XP_021862038.1"/>
    </source>
</evidence>
<dbReference type="Proteomes" id="UP000813463">
    <property type="component" value="Chromosome 4"/>
</dbReference>
<reference evidence="2 3" key="2">
    <citation type="submission" date="2025-04" db="UniProtKB">
        <authorList>
            <consortium name="RefSeq"/>
        </authorList>
    </citation>
    <scope>IDENTIFICATION</scope>
</reference>